<gene>
    <name evidence="2" type="ORF">BCV70DRAFT_198587</name>
</gene>
<dbReference type="AlphaFoldDB" id="A0A317XVH8"/>
<dbReference type="EMBL" id="KZ819189">
    <property type="protein sequence ID" value="PWZ02306.1"/>
    <property type="molecule type" value="Genomic_DNA"/>
</dbReference>
<sequence length="246" mass="26280">MTIDVVLCLVDRAAAVFQDCAKVDRIRRPSPPVRLVARQQEATRVPVHADFKGECQGKIRYCKKGQPSVELAQTTVPTSNLHGISILDVLVLALELDISGVIAMICWSQKRKGCRPRWSSNLRNSPSKGQDQLESVDETLVCGLSGNPSASPKSTVESRNTVCSTLTVDPLASNGTFGDITLELTGAIQTELVQKGIAVVSLVVLTETVGCVGGTGRTQPRQHAAREGKGANKGREGCLHGFPPRG</sequence>
<feature type="region of interest" description="Disordered" evidence="1">
    <location>
        <begin position="216"/>
        <end position="246"/>
    </location>
</feature>
<dbReference type="Proteomes" id="UP000246740">
    <property type="component" value="Unassembled WGS sequence"/>
</dbReference>
<evidence type="ECO:0000313" key="2">
    <source>
        <dbReference type="EMBL" id="PWZ02306.1"/>
    </source>
</evidence>
<name>A0A317XVH8_9BASI</name>
<accession>A0A317XVH8</accession>
<reference evidence="2 3" key="1">
    <citation type="journal article" date="2018" name="Mol. Biol. Evol.">
        <title>Broad Genomic Sampling Reveals a Smut Pathogenic Ancestry of the Fungal Clade Ustilaginomycotina.</title>
        <authorList>
            <person name="Kijpornyongpan T."/>
            <person name="Mondo S.J."/>
            <person name="Barry K."/>
            <person name="Sandor L."/>
            <person name="Lee J."/>
            <person name="Lipzen A."/>
            <person name="Pangilinan J."/>
            <person name="LaButti K."/>
            <person name="Hainaut M."/>
            <person name="Henrissat B."/>
            <person name="Grigoriev I.V."/>
            <person name="Spatafora J.W."/>
            <person name="Aime M.C."/>
        </authorList>
    </citation>
    <scope>NUCLEOTIDE SEQUENCE [LARGE SCALE GENOMIC DNA]</scope>
    <source>
        <strain evidence="2 3">MCA 3645</strain>
    </source>
</reference>
<evidence type="ECO:0000313" key="3">
    <source>
        <dbReference type="Proteomes" id="UP000246740"/>
    </source>
</evidence>
<proteinExistence type="predicted"/>
<evidence type="ECO:0000256" key="1">
    <source>
        <dbReference type="SAM" id="MobiDB-lite"/>
    </source>
</evidence>
<keyword evidence="3" id="KW-1185">Reference proteome</keyword>
<protein>
    <submittedName>
        <fullName evidence="2">Uncharacterized protein</fullName>
    </submittedName>
</protein>
<feature type="compositionally biased region" description="Basic and acidic residues" evidence="1">
    <location>
        <begin position="224"/>
        <end position="238"/>
    </location>
</feature>
<organism evidence="2 3">
    <name type="scientific">Testicularia cyperi</name>
    <dbReference type="NCBI Taxonomy" id="1882483"/>
    <lineage>
        <taxon>Eukaryota</taxon>
        <taxon>Fungi</taxon>
        <taxon>Dikarya</taxon>
        <taxon>Basidiomycota</taxon>
        <taxon>Ustilaginomycotina</taxon>
        <taxon>Ustilaginomycetes</taxon>
        <taxon>Ustilaginales</taxon>
        <taxon>Anthracoideaceae</taxon>
        <taxon>Testicularia</taxon>
    </lineage>
</organism>
<dbReference type="InParanoid" id="A0A317XVH8"/>